<evidence type="ECO:0000313" key="2">
    <source>
        <dbReference type="EMBL" id="VFJ89701.1"/>
    </source>
</evidence>
<evidence type="ECO:0000313" key="4">
    <source>
        <dbReference type="EMBL" id="VFJ97786.1"/>
    </source>
</evidence>
<gene>
    <name evidence="2" type="ORF">BECKH772A_GA0070896_100171</name>
    <name evidence="3" type="ORF">BECKH772B_GA0070898_100161</name>
    <name evidence="4" type="ORF">BECKH772C_GA0070978_100161</name>
</gene>
<feature type="compositionally biased region" description="Pro residues" evidence="1">
    <location>
        <begin position="36"/>
        <end position="46"/>
    </location>
</feature>
<accession>A0A450UFC2</accession>
<feature type="region of interest" description="Disordered" evidence="1">
    <location>
        <begin position="166"/>
        <end position="207"/>
    </location>
</feature>
<dbReference type="AlphaFoldDB" id="A0A450UFC2"/>
<dbReference type="EMBL" id="CAADFG010000017">
    <property type="protein sequence ID" value="VFJ89701.1"/>
    <property type="molecule type" value="Genomic_DNA"/>
</dbReference>
<reference evidence="3" key="1">
    <citation type="submission" date="2019-02" db="EMBL/GenBank/DDBJ databases">
        <authorList>
            <person name="Gruber-Vodicka R. H."/>
            <person name="Seah K. B. B."/>
        </authorList>
    </citation>
    <scope>NUCLEOTIDE SEQUENCE</scope>
    <source>
        <strain evidence="4">BECK_SA2B12</strain>
        <strain evidence="2">BECK_SA2B15</strain>
        <strain evidence="3">BECK_SA2B20</strain>
    </source>
</reference>
<feature type="region of interest" description="Disordered" evidence="1">
    <location>
        <begin position="1"/>
        <end position="80"/>
    </location>
</feature>
<protein>
    <submittedName>
        <fullName evidence="3">Uncharacterized protein</fullName>
    </submittedName>
</protein>
<dbReference type="EMBL" id="CAADFJ010000016">
    <property type="protein sequence ID" value="VFJ97786.1"/>
    <property type="molecule type" value="Genomic_DNA"/>
</dbReference>
<dbReference type="EMBL" id="CAADFI010000016">
    <property type="protein sequence ID" value="VFJ91250.1"/>
    <property type="molecule type" value="Genomic_DNA"/>
</dbReference>
<evidence type="ECO:0000313" key="3">
    <source>
        <dbReference type="EMBL" id="VFJ91250.1"/>
    </source>
</evidence>
<organism evidence="3">
    <name type="scientific">Candidatus Kentrum eta</name>
    <dbReference type="NCBI Taxonomy" id="2126337"/>
    <lineage>
        <taxon>Bacteria</taxon>
        <taxon>Pseudomonadati</taxon>
        <taxon>Pseudomonadota</taxon>
        <taxon>Gammaproteobacteria</taxon>
        <taxon>Candidatus Kentrum</taxon>
    </lineage>
</organism>
<evidence type="ECO:0000256" key="1">
    <source>
        <dbReference type="SAM" id="MobiDB-lite"/>
    </source>
</evidence>
<feature type="compositionally biased region" description="Basic residues" evidence="1">
    <location>
        <begin position="13"/>
        <end position="31"/>
    </location>
</feature>
<name>A0A450UFC2_9GAMM</name>
<sequence>MASVFARAPERRPGHHPSTHTHSSRPWRRRGYPMPESKPSPAPSGTPTPGASRYRVRSPGAGIPPDPAHGRPDRHGGHYYRPYSRQFVDFPLGFTNGSNFKSALPIQNHASLGPRRSLARCGNLQFSLDNRCECANIRVRLKNSCRWWPNKNSRGVFCRPWPPGPGRERHPGRDCREPVPGMAKSNPVARDGNRIRVRTRRPSGSSI</sequence>
<proteinExistence type="predicted"/>
<feature type="compositionally biased region" description="Basic and acidic residues" evidence="1">
    <location>
        <begin position="166"/>
        <end position="177"/>
    </location>
</feature>